<dbReference type="AlphaFoldDB" id="B4FIV8"/>
<organism evidence="1">
    <name type="scientific">Zea mays</name>
    <name type="common">Maize</name>
    <dbReference type="NCBI Taxonomy" id="4577"/>
    <lineage>
        <taxon>Eukaryota</taxon>
        <taxon>Viridiplantae</taxon>
        <taxon>Streptophyta</taxon>
        <taxon>Embryophyta</taxon>
        <taxon>Tracheophyta</taxon>
        <taxon>Spermatophyta</taxon>
        <taxon>Magnoliopsida</taxon>
        <taxon>Liliopsida</taxon>
        <taxon>Poales</taxon>
        <taxon>Poaceae</taxon>
        <taxon>PACMAD clade</taxon>
        <taxon>Panicoideae</taxon>
        <taxon>Andropogonodae</taxon>
        <taxon>Andropogoneae</taxon>
        <taxon>Tripsacinae</taxon>
        <taxon>Zea</taxon>
    </lineage>
</organism>
<dbReference type="EMBL" id="BT037046">
    <property type="protein sequence ID" value="ACF82051.1"/>
    <property type="molecule type" value="mRNA"/>
</dbReference>
<reference evidence="1" key="1">
    <citation type="journal article" date="2009" name="PLoS Genet.">
        <title>Sequencing, mapping, and analysis of 27,455 maize full-length cDNAs.</title>
        <authorList>
            <person name="Soderlund C."/>
            <person name="Descour A."/>
            <person name="Kudrna D."/>
            <person name="Bomhoff M."/>
            <person name="Boyd L."/>
            <person name="Currie J."/>
            <person name="Angelova A."/>
            <person name="Collura K."/>
            <person name="Wissotski M."/>
            <person name="Ashley E."/>
            <person name="Morrow D."/>
            <person name="Fernandes J."/>
            <person name="Walbot V."/>
            <person name="Yu Y."/>
        </authorList>
    </citation>
    <scope>NUCLEOTIDE SEQUENCE</scope>
    <source>
        <strain evidence="1">B73</strain>
    </source>
</reference>
<name>B4FIV8_MAIZE</name>
<evidence type="ECO:0000313" key="1">
    <source>
        <dbReference type="EMBL" id="ACF82051.1"/>
    </source>
</evidence>
<accession>B4FIV8</accession>
<protein>
    <submittedName>
        <fullName evidence="1">Uncharacterized protein</fullName>
    </submittedName>
</protein>
<sequence length="38" mass="4511">MPVQWIILTHLYFSAACLLCRSSAILLDCVPRRHWPHY</sequence>
<proteinExistence type="evidence at transcript level"/>